<accession>M8D462</accession>
<proteinExistence type="predicted"/>
<protein>
    <submittedName>
        <fullName evidence="1">Uncharacterized protein</fullName>
    </submittedName>
</protein>
<name>M8D462_AEGTA</name>
<sequence>MTVFCGIRHERAGEELQHREQGRGEVAADGASTSGRVEQKCYSCGNRTGQNVLVFLMYLNYSRY</sequence>
<evidence type="ECO:0000313" key="1">
    <source>
        <dbReference type="EnsemblPlants" id="EMT31106"/>
    </source>
</evidence>
<dbReference type="EnsemblPlants" id="EMT31106">
    <property type="protein sequence ID" value="EMT31106"/>
    <property type="gene ID" value="F775_05944"/>
</dbReference>
<dbReference type="AlphaFoldDB" id="M8D462"/>
<reference evidence="1" key="1">
    <citation type="submission" date="2015-06" db="UniProtKB">
        <authorList>
            <consortium name="EnsemblPlants"/>
        </authorList>
    </citation>
    <scope>IDENTIFICATION</scope>
</reference>
<organism evidence="1">
    <name type="scientific">Aegilops tauschii</name>
    <name type="common">Tausch's goatgrass</name>
    <name type="synonym">Aegilops squarrosa</name>
    <dbReference type="NCBI Taxonomy" id="37682"/>
    <lineage>
        <taxon>Eukaryota</taxon>
        <taxon>Viridiplantae</taxon>
        <taxon>Streptophyta</taxon>
        <taxon>Embryophyta</taxon>
        <taxon>Tracheophyta</taxon>
        <taxon>Spermatophyta</taxon>
        <taxon>Magnoliopsida</taxon>
        <taxon>Liliopsida</taxon>
        <taxon>Poales</taxon>
        <taxon>Poaceae</taxon>
        <taxon>BOP clade</taxon>
        <taxon>Pooideae</taxon>
        <taxon>Triticodae</taxon>
        <taxon>Triticeae</taxon>
        <taxon>Triticinae</taxon>
        <taxon>Aegilops</taxon>
    </lineage>
</organism>